<dbReference type="Proteomes" id="UP000092460">
    <property type="component" value="Unassembled WGS sequence"/>
</dbReference>
<proteinExistence type="predicted"/>
<evidence type="ECO:0000313" key="2">
    <source>
        <dbReference type="Proteomes" id="UP000092460"/>
    </source>
</evidence>
<dbReference type="EMBL" id="JXJN01012709">
    <property type="status" value="NOT_ANNOTATED_CDS"/>
    <property type="molecule type" value="Genomic_DNA"/>
</dbReference>
<sequence length="128" mass="14848">MLLSFEVGLTNLDSTNSDLITVYLLQLFTPLPPKFIYESHLEMYMLNRTTIVIISNSTDNFVAHRYVLRYLSICAFHRDDEYIDIVNLFKSLRQFIGSLVACKIQFLTCNFPYSLLPNTMVLLVDPLE</sequence>
<organism evidence="1 2">
    <name type="scientific">Glossina palpalis gambiensis</name>
    <dbReference type="NCBI Taxonomy" id="67801"/>
    <lineage>
        <taxon>Eukaryota</taxon>
        <taxon>Metazoa</taxon>
        <taxon>Ecdysozoa</taxon>
        <taxon>Arthropoda</taxon>
        <taxon>Hexapoda</taxon>
        <taxon>Insecta</taxon>
        <taxon>Pterygota</taxon>
        <taxon>Neoptera</taxon>
        <taxon>Endopterygota</taxon>
        <taxon>Diptera</taxon>
        <taxon>Brachycera</taxon>
        <taxon>Muscomorpha</taxon>
        <taxon>Hippoboscoidea</taxon>
        <taxon>Glossinidae</taxon>
        <taxon>Glossina</taxon>
    </lineage>
</organism>
<keyword evidence="2" id="KW-1185">Reference proteome</keyword>
<accession>A0A1B0BDV4</accession>
<protein>
    <submittedName>
        <fullName evidence="1">Uncharacterized protein</fullName>
    </submittedName>
</protein>
<dbReference type="EnsemblMetazoa" id="GPPI026913-RA">
    <property type="protein sequence ID" value="GPPI026913-PA"/>
    <property type="gene ID" value="GPPI026913"/>
</dbReference>
<reference evidence="1" key="2">
    <citation type="submission" date="2020-05" db="UniProtKB">
        <authorList>
            <consortium name="EnsemblMetazoa"/>
        </authorList>
    </citation>
    <scope>IDENTIFICATION</scope>
    <source>
        <strain evidence="1">IAEA</strain>
    </source>
</reference>
<name>A0A1B0BDV4_9MUSC</name>
<reference evidence="2" key="1">
    <citation type="submission" date="2015-01" db="EMBL/GenBank/DDBJ databases">
        <authorList>
            <person name="Aksoy S."/>
            <person name="Warren W."/>
            <person name="Wilson R.K."/>
        </authorList>
    </citation>
    <scope>NUCLEOTIDE SEQUENCE [LARGE SCALE GENOMIC DNA]</scope>
    <source>
        <strain evidence="2">IAEA</strain>
    </source>
</reference>
<dbReference type="AlphaFoldDB" id="A0A1B0BDV4"/>
<dbReference type="VEuPathDB" id="VectorBase:GPPI026913"/>
<evidence type="ECO:0000313" key="1">
    <source>
        <dbReference type="EnsemblMetazoa" id="GPPI026913-PA"/>
    </source>
</evidence>